<evidence type="ECO:0000313" key="5">
    <source>
        <dbReference type="EMBL" id="MDD1382230.1"/>
    </source>
</evidence>
<keyword evidence="2" id="KW-0472">Membrane</keyword>
<dbReference type="RefSeq" id="WP_078010121.1">
    <property type="nucleotide sequence ID" value="NZ_CANCWL010000016.1"/>
</dbReference>
<feature type="transmembrane region" description="Helical" evidence="2">
    <location>
        <begin position="84"/>
        <end position="102"/>
    </location>
</feature>
<dbReference type="Proteomes" id="UP000195868">
    <property type="component" value="Unassembled WGS sequence"/>
</dbReference>
<dbReference type="SMART" id="SM00530">
    <property type="entry name" value="HTH_XRE"/>
    <property type="match status" value="1"/>
</dbReference>
<reference evidence="4" key="4">
    <citation type="submission" date="2021-10" db="EMBL/GenBank/DDBJ databases">
        <title>Evolutionary history and lifestyle of the vertebrate symbiont Limosilactobacillus reuteri.</title>
        <authorList>
            <person name="Zheng J."/>
            <person name="Li F."/>
            <person name="Gaenzle M."/>
            <person name="Walter J."/>
        </authorList>
    </citation>
    <scope>NUCLEOTIDE SEQUENCE</scope>
    <source>
        <strain evidence="4">GQ_1_3_1</strain>
    </source>
</reference>
<name>A0A1S9A849_LIMRT</name>
<organism evidence="6 8">
    <name type="scientific">Limosilactobacillus reuteri</name>
    <name type="common">Lactobacillus reuteri</name>
    <dbReference type="NCBI Taxonomy" id="1598"/>
    <lineage>
        <taxon>Bacteria</taxon>
        <taxon>Bacillati</taxon>
        <taxon>Bacillota</taxon>
        <taxon>Bacilli</taxon>
        <taxon>Lactobacillales</taxon>
        <taxon>Lactobacillaceae</taxon>
        <taxon>Limosilactobacillus</taxon>
    </lineage>
</organism>
<evidence type="ECO:0000256" key="2">
    <source>
        <dbReference type="SAM" id="Phobius"/>
    </source>
</evidence>
<keyword evidence="1" id="KW-0238">DNA-binding</keyword>
<protein>
    <submittedName>
        <fullName evidence="4">Helix-turn-helix domain-containing protein</fullName>
    </submittedName>
    <submittedName>
        <fullName evidence="5">Helix-turn-helix transcriptional regulator</fullName>
    </submittedName>
    <submittedName>
        <fullName evidence="7">XRE family transcriptional regulator</fullName>
    </submittedName>
</protein>
<dbReference type="Pfam" id="PF01381">
    <property type="entry name" value="HTH_3"/>
    <property type="match status" value="1"/>
</dbReference>
<feature type="domain" description="HTH cro/C1-type" evidence="3">
    <location>
        <begin position="7"/>
        <end position="61"/>
    </location>
</feature>
<dbReference type="PANTHER" id="PTHR46558">
    <property type="entry name" value="TRACRIPTIONAL REGULATORY PROTEIN-RELATED-RELATED"/>
    <property type="match status" value="1"/>
</dbReference>
<feature type="transmembrane region" description="Helical" evidence="2">
    <location>
        <begin position="114"/>
        <end position="134"/>
    </location>
</feature>
<reference evidence="6" key="2">
    <citation type="journal article" date="2018" name="BMC Genomics">
        <title>Whole genome sequencing and function prediction of 133 gut anaerobes isolated from chicken caecum in pure cultures.</title>
        <authorList>
            <person name="Medvecky M."/>
            <person name="Cejkova D."/>
            <person name="Polansky O."/>
            <person name="Karasova D."/>
            <person name="Kubasova T."/>
            <person name="Cizek A."/>
            <person name="Rychlik I."/>
        </authorList>
    </citation>
    <scope>NUCLEOTIDE SEQUENCE</scope>
    <source>
        <strain evidence="6">An71</strain>
    </source>
</reference>
<evidence type="ECO:0000313" key="9">
    <source>
        <dbReference type="Proteomes" id="UP000241783"/>
    </source>
</evidence>
<dbReference type="CDD" id="cd00093">
    <property type="entry name" value="HTH_XRE"/>
    <property type="match status" value="1"/>
</dbReference>
<dbReference type="InterPro" id="IPR001387">
    <property type="entry name" value="Cro/C1-type_HTH"/>
</dbReference>
<keyword evidence="2" id="KW-0812">Transmembrane</keyword>
<reference evidence="5" key="5">
    <citation type="submission" date="2023-02" db="EMBL/GenBank/DDBJ databases">
        <title>Complete genome sequence of Limosilactobacillus reuteri SRCM217616 isolated from Bos taurus feces.</title>
        <authorList>
            <person name="Yang H.-G."/>
            <person name="Kim J.-W."/>
            <person name="Ha G.-S."/>
            <person name="Yang H.-J."/>
            <person name="Jeong D.-Y."/>
        </authorList>
    </citation>
    <scope>NUCLEOTIDE SEQUENCE</scope>
    <source>
        <strain evidence="5">SRCM217616</strain>
    </source>
</reference>
<feature type="transmembrane region" description="Helical" evidence="2">
    <location>
        <begin position="183"/>
        <end position="206"/>
    </location>
</feature>
<dbReference type="EMBL" id="JAQTKT010000001">
    <property type="protein sequence ID" value="MDD1382230.1"/>
    <property type="molecule type" value="Genomic_DNA"/>
</dbReference>
<dbReference type="EMBL" id="NFHN01000035">
    <property type="protein sequence ID" value="OUN46065.1"/>
    <property type="molecule type" value="Genomic_DNA"/>
</dbReference>
<dbReference type="SUPFAM" id="SSF47413">
    <property type="entry name" value="lambda repressor-like DNA-binding domains"/>
    <property type="match status" value="1"/>
</dbReference>
<dbReference type="AlphaFoldDB" id="A0A1S9A849"/>
<evidence type="ECO:0000313" key="8">
    <source>
        <dbReference type="Proteomes" id="UP000195868"/>
    </source>
</evidence>
<comment type="caution">
    <text evidence="6">The sequence shown here is derived from an EMBL/GenBank/DDBJ whole genome shotgun (WGS) entry which is preliminary data.</text>
</comment>
<evidence type="ECO:0000256" key="1">
    <source>
        <dbReference type="ARBA" id="ARBA00023125"/>
    </source>
</evidence>
<feature type="transmembrane region" description="Helical" evidence="2">
    <location>
        <begin position="155"/>
        <end position="171"/>
    </location>
</feature>
<dbReference type="Proteomes" id="UP001217945">
    <property type="component" value="Unassembled WGS sequence"/>
</dbReference>
<reference evidence="7 9" key="3">
    <citation type="submission" date="2018-03" db="EMBL/GenBank/DDBJ databases">
        <title>Genome Sequences of Lactobacillus sp. Isolates from Traditional Turkish Sourdough.</title>
        <authorList>
            <person name="Skory C.D."/>
            <person name="Dertli E."/>
        </authorList>
    </citation>
    <scope>NUCLEOTIDE SEQUENCE [LARGE SCALE GENOMIC DNA]</scope>
    <source>
        <strain evidence="7 9">E81</strain>
    </source>
</reference>
<evidence type="ECO:0000313" key="7">
    <source>
        <dbReference type="EMBL" id="PTM28923.1"/>
    </source>
</evidence>
<sequence length="213" mass="24802">MKFGDRIKEQRIKLEMTQANVAQELFTTRQTISNWEKGKSYPDLDTLIKISDLYHVPIDSLLREDKDLKNNLDRKITNKKFTPLFIFINFGISFWFILQPYIITNHLWARLGNLGLAISMLGIIITAGHFSAYIEDSPLIRKINSFVKEKFLRKSIVISVIILVLIIFTLYPTSVSLSNKTDLYFGFFVLILAIINVILEFANWILDRLLEKR</sequence>
<dbReference type="Proteomes" id="UP001198026">
    <property type="component" value="Unassembled WGS sequence"/>
</dbReference>
<dbReference type="EMBL" id="PZQO01000019">
    <property type="protein sequence ID" value="PTM28923.1"/>
    <property type="molecule type" value="Genomic_DNA"/>
</dbReference>
<dbReference type="InterPro" id="IPR010982">
    <property type="entry name" value="Lambda_DNA-bd_dom_sf"/>
</dbReference>
<dbReference type="EMBL" id="JAJGWB010000044">
    <property type="protein sequence ID" value="MCC4476822.1"/>
    <property type="molecule type" value="Genomic_DNA"/>
</dbReference>
<evidence type="ECO:0000313" key="6">
    <source>
        <dbReference type="EMBL" id="OUN46065.1"/>
    </source>
</evidence>
<gene>
    <name evidence="6" type="ORF">B5G22_08265</name>
    <name evidence="7" type="ORF">DA796_07250</name>
    <name evidence="4" type="ORF">LMB76_00840</name>
    <name evidence="5" type="ORF">PSQ53_04555</name>
</gene>
<dbReference type="PANTHER" id="PTHR46558:SF4">
    <property type="entry name" value="DNA-BIDING PHAGE PROTEIN"/>
    <property type="match status" value="1"/>
</dbReference>
<dbReference type="Proteomes" id="UP000241783">
    <property type="component" value="Unassembled WGS sequence"/>
</dbReference>
<evidence type="ECO:0000313" key="4">
    <source>
        <dbReference type="EMBL" id="MCC4476822.1"/>
    </source>
</evidence>
<reference evidence="8" key="1">
    <citation type="submission" date="2017-04" db="EMBL/GenBank/DDBJ databases">
        <title>Function of individual gut microbiota members based on whole genome sequencing of pure cultures obtained from chicken caecum.</title>
        <authorList>
            <person name="Medvecky M."/>
            <person name="Cejkova D."/>
            <person name="Polansky O."/>
            <person name="Karasova D."/>
            <person name="Kubasova T."/>
            <person name="Cizek A."/>
            <person name="Rychlik I."/>
        </authorList>
    </citation>
    <scope>NUCLEOTIDE SEQUENCE [LARGE SCALE GENOMIC DNA]</scope>
    <source>
        <strain evidence="8">An71</strain>
    </source>
</reference>
<dbReference type="Gene3D" id="1.10.260.40">
    <property type="entry name" value="lambda repressor-like DNA-binding domains"/>
    <property type="match status" value="1"/>
</dbReference>
<keyword evidence="2" id="KW-1133">Transmembrane helix</keyword>
<accession>A0A1S9A849</accession>
<evidence type="ECO:0000259" key="3">
    <source>
        <dbReference type="PROSITE" id="PS50943"/>
    </source>
</evidence>
<dbReference type="GO" id="GO:0003677">
    <property type="term" value="F:DNA binding"/>
    <property type="evidence" value="ECO:0007669"/>
    <property type="project" value="UniProtKB-KW"/>
</dbReference>
<dbReference type="PROSITE" id="PS50943">
    <property type="entry name" value="HTH_CROC1"/>
    <property type="match status" value="1"/>
</dbReference>
<proteinExistence type="predicted"/>